<dbReference type="EMBL" id="MOOS01000084">
    <property type="protein sequence ID" value="OUB70790.1"/>
    <property type="molecule type" value="Genomic_DNA"/>
</dbReference>
<dbReference type="Proteomes" id="UP000194853">
    <property type="component" value="Unassembled WGS sequence"/>
</dbReference>
<keyword evidence="1" id="KW-0378">Hydrolase</keyword>
<sequence>MEVLATGHISLVDINDAIVSDVPPTDPSLGALWIDTTKDPNTLSSWDGTNWVEQSLSISSLDPSFYQDVEKLKDFADKAGSDGIISSGEKANIKLILMEITGDVLSGQTLPTLETIDKAKGGQVYLARAEARASGIPITHADYTAFETAYIDLKTYLESLTPRPWLTGDTTIDPVTWTAKWDAYYEKLSRLAVATSTYLANSIRPGEDYNGVTINTDKGIVVLRGDGLFRTILNATEGISIEKNNAGTWNKMFYTNLDGKIYANGLVISSDSKIAGTDASTIKDNAAAGKAGIDDLTNDLKVTPSEKTTLSREWEAIKAEYAQVLAQATALGVTTSTYTTSYTNLDGVTPKIAAEVLATMTTTYTFASASARDAFRTKISSYFAESEKIKKAINDAINKSASDANSKITNLQIGGRNLIIENSDIRTLPPRNNGDAADNYNYERIYVDMELNKEYTVSAKVEFTTQAPDTDTHISIYPYPEGSDTFVPIIDGKVVFTFTKKSANTNSVLMYAGKAGSTRSKGVIFREIQIEQGNKATAYRLAPEAVDKMINSISFGVRNLIDNSQLFGMQSNHATNYPIDVTETLEGNTKFLRVKNSKKGTDTVTFSVYNSIRFTDIPENLAGKEITVSHKVRASKNVDMTLMALVFKTTGTPDFKFLDYGKIYNITTEWQTVYSTVTLPSDLSQYGGIRYIISSPTTPQPDLYVDYREWKLEYGNRATDWTPSTGDIDKLITDVDKKAEASKSAIADMTSDMKITPLEKSQLSRDWEAIKAEYPQVLALAQSAGVSTSAYTTAYTNLDGTSPKIASEILAKMSTTYSFASAAARDLFKTQMNVYFSESEKIKKAISDVINNSANTANDKIDNLKVGGQNIVRKKQIVPINAASSSFDDSTNTWTLTINDGAGGTWGAGVRITEKFSVIPIGSWYTVSFDVYSPVDITWNNDTNNFPVGTTSGTNDNDEVALRKNSGRNIKANTWTKCWFSYKNKDSSTTELYDQSNIGIVNNTGAPLTFKIRNVKGELGSVATDFSLSQADIDDSIAKVQDNLDKLSVGGKNLLLESNTDYSTTDYLIKMYNLSEDWIVGQEYTFVIKGTVPAGQKFGIWMNGGSDIIGHITTTYVSGVTYLTFKAIAPKTGHVRTLSLYNYPQNTTLSTVDWVALYKGNKPMDWSPAPEDIENTILGQLNSGNNLLRNSGDFRNLNGWVLNGGTSLNIVQKDGFSVLEAVGSIASTNTVNVPVIKAGTEYVYTTEIMFSEDTTIVSTTPMHFWFFDTGGNNNAIERNALISSETVAKANTWTRISILFKTKPTISSAAYFKVFIYGAQLTATNKYWVKNVMFSEANRIVNWSPSTLDVSDMITDIQVGGNNIIPNSLFKTMGKWRGFGTAGGTKTAGVDVDLAGFGTGFQFESVVNGEYGLALDSVKVTIGETYTLSAWFKLTKTGVIKMQEGNSNVKWTYTKSQPEVGKWVRVVHTFVAKDSTLSVYAGADSSSVATAGFVTGFQLERGNKVTDWSLATQDINDLIDAANKRYDDMKIGGTQMLTGTDFKDASGWSRWGNIGSVGHYVQTQLPTGKALFMETRNGTTQLPVPLDTKIGMASDGRKFAVKSGREYTLSMNVATSELGDLLDYMYLMYTVEGGNRRLGDIKTTDFPKFAPIATGSATNYYSVKLTFKADRDDDNAYILIGGSTKREMTGSNGYAWIRVNSLKIEEGNVATSWELAPADIDKAISDTDKKAQDAANNANNALKQGQVVVNSTFSNWTQAFPAGLGSWTSSSVSKETTLTRTGSAMRFDVPTDTAQIGAQITTGYFIPNLPNNKYYVVELDFMLVSGSITGACVLLDWNGMSPSRASIHLSDVVSAPTLGKWYTVRAVMKRPTDNLSGYSAMAGYLLANYSGSTTNKVKNIVFDRLVFREPTQQEIDAYEITTIENGVTVIDGGKLKTNSVKAESVDARRLRVTNNSGTVTLEITNTGEVTVNGTVYINSSSMFADGYDPSKTDGGRNIVLNSRFSTADATSWTTWGSPSVKQVEDITDLPGFDKAVKFTTTGANQGLYQTLSVESGKKYTASCYVKSSSGQGIIQVNDGASGYPGATMDPGDAGKNKWVKLYFTFTAKGNTAQVYIGRSGGGTNGTYWFTGVKLEEGSKLTAWNPANEDIDGLIGKVVTPNGDIKALDIASSMSVTPGAIDVVSKNINLKGKVTFSDFASGWALDSKGNKISNSDQPGYDPAKPLYLDMDGNYRPLSDEKNFMSNLFTKDDTNGVTVIDGNYIKTGTIQAKYANFRDVQVYNDSGQQTFHIDTNGNLSTSGTSQSIGYERQKKGWKIDADGSAEFNAATFRGDIELGYYNAPTDSFIVTGGLLSSIGGTGKDLRFWAGPNKSTAPFKVFSDGTLEATKGYFTGTFSGEVVVGNISIQDSNLIKGDAKIILTDDSKIQKVVLGESAVELNTKTTFGNFLTIDITNQKLDFGANDFGIDYKNNTIRMKSFSLKGTTALEFVSDGSSGDDFIFKNVTGDTSVRVDGSFIARDDIEITNVLRMKKSTDSGNKGIDYVFI</sequence>
<dbReference type="SUPFAM" id="SSF49785">
    <property type="entry name" value="Galactose-binding domain-like"/>
    <property type="match status" value="1"/>
</dbReference>
<evidence type="ECO:0000313" key="4">
    <source>
        <dbReference type="Proteomes" id="UP000194853"/>
    </source>
</evidence>
<dbReference type="RefSeq" id="WP_071741031.1">
    <property type="nucleotide sequence ID" value="NZ_MOOS01000084.1"/>
</dbReference>
<reference evidence="3 4" key="1">
    <citation type="submission" date="2016-10" db="EMBL/GenBank/DDBJ databases">
        <title>Comparative genomics of Bacillus thuringiensis reveals a path to pathogens against multiple invertebrate hosts.</title>
        <authorList>
            <person name="Zheng J."/>
            <person name="Gao Q."/>
            <person name="Liu H."/>
            <person name="Peng D."/>
            <person name="Ruan L."/>
            <person name="Sun M."/>
        </authorList>
    </citation>
    <scope>NUCLEOTIDE SEQUENCE [LARGE SCALE GENOMIC DNA]</scope>
    <source>
        <strain evidence="3">BGSC 4CF1</strain>
    </source>
</reference>
<protein>
    <recommendedName>
        <fullName evidence="2">CBM-cenC domain-containing protein</fullName>
    </recommendedName>
</protein>
<comment type="caution">
    <text evidence="3">The sequence shown here is derived from an EMBL/GenBank/DDBJ whole genome shotgun (WGS) entry which is preliminary data.</text>
</comment>
<proteinExistence type="predicted"/>
<dbReference type="InterPro" id="IPR008979">
    <property type="entry name" value="Galactose-bd-like_sf"/>
</dbReference>
<organism evidence="3 4">
    <name type="scientific">Bacillus thuringiensis subsp. jegathesan</name>
    <dbReference type="NCBI Taxonomy" id="56955"/>
    <lineage>
        <taxon>Bacteria</taxon>
        <taxon>Bacillati</taxon>
        <taxon>Bacillota</taxon>
        <taxon>Bacilli</taxon>
        <taxon>Bacillales</taxon>
        <taxon>Bacillaceae</taxon>
        <taxon>Bacillus</taxon>
        <taxon>Bacillus cereus group</taxon>
    </lineage>
</organism>
<feature type="domain" description="CBM-cenC" evidence="2">
    <location>
        <begin position="1997"/>
        <end position="2115"/>
    </location>
</feature>
<evidence type="ECO:0000313" key="3">
    <source>
        <dbReference type="EMBL" id="OUB70790.1"/>
    </source>
</evidence>
<accession>A0A9X6MDP1</accession>
<dbReference type="Gene3D" id="2.60.120.260">
    <property type="entry name" value="Galactose-binding domain-like"/>
    <property type="match status" value="4"/>
</dbReference>
<name>A0A9X6MDP1_BACTJ</name>
<dbReference type="InterPro" id="IPR003305">
    <property type="entry name" value="CenC_carb-bd"/>
</dbReference>
<dbReference type="GO" id="GO:0016798">
    <property type="term" value="F:hydrolase activity, acting on glycosyl bonds"/>
    <property type="evidence" value="ECO:0007669"/>
    <property type="project" value="InterPro"/>
</dbReference>
<gene>
    <name evidence="3" type="ORF">BK750_10610</name>
</gene>
<dbReference type="Pfam" id="PF02018">
    <property type="entry name" value="CBM_4_9"/>
    <property type="match status" value="1"/>
</dbReference>
<evidence type="ECO:0000256" key="1">
    <source>
        <dbReference type="ARBA" id="ARBA00022801"/>
    </source>
</evidence>
<evidence type="ECO:0000259" key="2">
    <source>
        <dbReference type="Pfam" id="PF02018"/>
    </source>
</evidence>